<feature type="domain" description="NlpC/P60" evidence="6">
    <location>
        <begin position="140"/>
        <end position="254"/>
    </location>
</feature>
<accession>A0ABT9NBS3</accession>
<dbReference type="PANTHER" id="PTHR47053:SF1">
    <property type="entry name" value="MUREIN DD-ENDOPEPTIDASE MEPH-RELATED"/>
    <property type="match status" value="1"/>
</dbReference>
<evidence type="ECO:0000259" key="6">
    <source>
        <dbReference type="PROSITE" id="PS51935"/>
    </source>
</evidence>
<name>A0ABT9NBS3_9ACTO</name>
<protein>
    <submittedName>
        <fullName evidence="7">Cell wall-associated NlpC family hydrolase</fullName>
    </submittedName>
</protein>
<keyword evidence="4" id="KW-0788">Thiol protease</keyword>
<reference evidence="7 8" key="1">
    <citation type="submission" date="2023-07" db="EMBL/GenBank/DDBJ databases">
        <title>Sequencing the genomes of 1000 actinobacteria strains.</title>
        <authorList>
            <person name="Klenk H.-P."/>
        </authorList>
    </citation>
    <scope>NUCLEOTIDE SEQUENCE [LARGE SCALE GENOMIC DNA]</scope>
    <source>
        <strain evidence="7 8">DSM 102162</strain>
    </source>
</reference>
<dbReference type="Proteomes" id="UP001235966">
    <property type="component" value="Unassembled WGS sequence"/>
</dbReference>
<keyword evidence="3 7" id="KW-0378">Hydrolase</keyword>
<organism evidence="7 8">
    <name type="scientific">Arcanobacterium wilhelmae</name>
    <dbReference type="NCBI Taxonomy" id="1803177"/>
    <lineage>
        <taxon>Bacteria</taxon>
        <taxon>Bacillati</taxon>
        <taxon>Actinomycetota</taxon>
        <taxon>Actinomycetes</taxon>
        <taxon>Actinomycetales</taxon>
        <taxon>Actinomycetaceae</taxon>
        <taxon>Arcanobacterium</taxon>
    </lineage>
</organism>
<dbReference type="InterPro" id="IPR038765">
    <property type="entry name" value="Papain-like_cys_pep_sf"/>
</dbReference>
<dbReference type="GO" id="GO:0016787">
    <property type="term" value="F:hydrolase activity"/>
    <property type="evidence" value="ECO:0007669"/>
    <property type="project" value="UniProtKB-KW"/>
</dbReference>
<dbReference type="EMBL" id="JAUSQW010000001">
    <property type="protein sequence ID" value="MDP9801169.1"/>
    <property type="molecule type" value="Genomic_DNA"/>
</dbReference>
<dbReference type="RefSeq" id="WP_307014580.1">
    <property type="nucleotide sequence ID" value="NZ_JAUSQW010000001.1"/>
</dbReference>
<evidence type="ECO:0000256" key="2">
    <source>
        <dbReference type="ARBA" id="ARBA00022670"/>
    </source>
</evidence>
<comment type="similarity">
    <text evidence="1">Belongs to the peptidase C40 family.</text>
</comment>
<evidence type="ECO:0000256" key="1">
    <source>
        <dbReference type="ARBA" id="ARBA00007074"/>
    </source>
</evidence>
<dbReference type="Pfam" id="PF00877">
    <property type="entry name" value="NLPC_P60"/>
    <property type="match status" value="1"/>
</dbReference>
<dbReference type="Gene3D" id="3.90.1720.10">
    <property type="entry name" value="endopeptidase domain like (from Nostoc punctiforme)"/>
    <property type="match status" value="1"/>
</dbReference>
<evidence type="ECO:0000256" key="5">
    <source>
        <dbReference type="SAM" id="MobiDB-lite"/>
    </source>
</evidence>
<dbReference type="InterPro" id="IPR000064">
    <property type="entry name" value="NLP_P60_dom"/>
</dbReference>
<dbReference type="InterPro" id="IPR051202">
    <property type="entry name" value="Peptidase_C40"/>
</dbReference>
<evidence type="ECO:0000256" key="4">
    <source>
        <dbReference type="ARBA" id="ARBA00022807"/>
    </source>
</evidence>
<proteinExistence type="inferred from homology"/>
<evidence type="ECO:0000313" key="7">
    <source>
        <dbReference type="EMBL" id="MDP9801169.1"/>
    </source>
</evidence>
<sequence length="254" mass="25563">MAGRHSLLEKKNLKDSAAFRGFAIAGTVGVIAGAGMPSAFATDGQADTASKDALVKPATVKVDTNATSQGAQSVEVNTSATGEWKIAKVDFDAKAAPEAPQTEDAPAADQGGDAVAATAVRTATSSARAPQAPSVAPRGAVAGSSVVVTGLSLQGVPYVWGGTTPAGWDCIGFVRYVFAQHGVSIGSVPSAVLSVGRQVPYSQVQPGDILYWPGHVAISLGNGQNVAAWNPGMGTRVGPDSWVGGTPIVIRVGV</sequence>
<dbReference type="PROSITE" id="PS51935">
    <property type="entry name" value="NLPC_P60"/>
    <property type="match status" value="1"/>
</dbReference>
<dbReference type="SUPFAM" id="SSF54001">
    <property type="entry name" value="Cysteine proteinases"/>
    <property type="match status" value="1"/>
</dbReference>
<evidence type="ECO:0000256" key="3">
    <source>
        <dbReference type="ARBA" id="ARBA00022801"/>
    </source>
</evidence>
<feature type="region of interest" description="Disordered" evidence="5">
    <location>
        <begin position="95"/>
        <end position="114"/>
    </location>
</feature>
<evidence type="ECO:0000313" key="8">
    <source>
        <dbReference type="Proteomes" id="UP001235966"/>
    </source>
</evidence>
<gene>
    <name evidence="7" type="ORF">J2S49_001245</name>
</gene>
<keyword evidence="2" id="KW-0645">Protease</keyword>
<dbReference type="PANTHER" id="PTHR47053">
    <property type="entry name" value="MUREIN DD-ENDOPEPTIDASE MEPH-RELATED"/>
    <property type="match status" value="1"/>
</dbReference>
<comment type="caution">
    <text evidence="7">The sequence shown here is derived from an EMBL/GenBank/DDBJ whole genome shotgun (WGS) entry which is preliminary data.</text>
</comment>
<keyword evidence="8" id="KW-1185">Reference proteome</keyword>